<reference evidence="1 2" key="1">
    <citation type="submission" date="2019-09" db="EMBL/GenBank/DDBJ databases">
        <title>A chromosome-level genome assembly of the Chinese tupelo Nyssa sinensis.</title>
        <authorList>
            <person name="Yang X."/>
            <person name="Kang M."/>
            <person name="Yang Y."/>
            <person name="Xiong H."/>
            <person name="Wang M."/>
            <person name="Zhang Z."/>
            <person name="Wang Z."/>
            <person name="Wu H."/>
            <person name="Ma T."/>
            <person name="Liu J."/>
            <person name="Xi Z."/>
        </authorList>
    </citation>
    <scope>NUCLEOTIDE SEQUENCE [LARGE SCALE GENOMIC DNA]</scope>
    <source>
        <strain evidence="1">J267</strain>
        <tissue evidence="1">Leaf</tissue>
    </source>
</reference>
<proteinExistence type="predicted"/>
<name>A0A5J5A5P8_9ASTE</name>
<organism evidence="1 2">
    <name type="scientific">Nyssa sinensis</name>
    <dbReference type="NCBI Taxonomy" id="561372"/>
    <lineage>
        <taxon>Eukaryota</taxon>
        <taxon>Viridiplantae</taxon>
        <taxon>Streptophyta</taxon>
        <taxon>Embryophyta</taxon>
        <taxon>Tracheophyta</taxon>
        <taxon>Spermatophyta</taxon>
        <taxon>Magnoliopsida</taxon>
        <taxon>eudicotyledons</taxon>
        <taxon>Gunneridae</taxon>
        <taxon>Pentapetalae</taxon>
        <taxon>asterids</taxon>
        <taxon>Cornales</taxon>
        <taxon>Nyssaceae</taxon>
        <taxon>Nyssa</taxon>
    </lineage>
</organism>
<protein>
    <submittedName>
        <fullName evidence="1">Uncharacterized protein</fullName>
    </submittedName>
</protein>
<gene>
    <name evidence="1" type="ORF">F0562_007369</name>
</gene>
<dbReference type="AlphaFoldDB" id="A0A5J5A5P8"/>
<accession>A0A5J5A5P8</accession>
<dbReference type="OrthoDB" id="1194658at2759"/>
<dbReference type="Proteomes" id="UP000325577">
    <property type="component" value="Linkage Group LG3"/>
</dbReference>
<dbReference type="EMBL" id="CM018046">
    <property type="protein sequence ID" value="KAA8525514.1"/>
    <property type="molecule type" value="Genomic_DNA"/>
</dbReference>
<keyword evidence="2" id="KW-1185">Reference proteome</keyword>
<evidence type="ECO:0000313" key="2">
    <source>
        <dbReference type="Proteomes" id="UP000325577"/>
    </source>
</evidence>
<evidence type="ECO:0000313" key="1">
    <source>
        <dbReference type="EMBL" id="KAA8525514.1"/>
    </source>
</evidence>
<sequence>MRYFFKNLESPKQQQEDVHCEENSPECRSPYRLTVYLACWLFSCIFPIPPKDNINPKVILYVVKLAQDQALLVSHKSRKEPVTSLAHVPITPNFDELIRKLGEKFKIDLTSLLLKVQASSMPSTVDVSKSRDTVVTAQG</sequence>